<dbReference type="UniPathway" id="UPA00251">
    <property type="reaction ID" value="UER00320"/>
</dbReference>
<dbReference type="EMBL" id="JAAARO010000009">
    <property type="protein sequence ID" value="KAF5742058.1"/>
    <property type="molecule type" value="Genomic_DNA"/>
</dbReference>
<evidence type="ECO:0000313" key="1">
    <source>
        <dbReference type="EMBL" id="KAF5742058.1"/>
    </source>
</evidence>
<accession>A0A7J7D6Y1</accession>
<sequence>MYLGHKFDVTVKITIRAQRTNDRPNTRAEKPDLEKFPAIPLRTYNKHVTGKTINRANNLASMAALRITSIHNHTPIQLPTSSTTATKPTVAFTTPSNYADRLSRLLDLKGHTPLWCPTVVTEPTPQSLYLHLSPHSFPLFSAIAFPSRTAITAFSLATLSLTKPLLPPQGNSLIIAALGKDAEGIDERFLLDICSNVDRVRLLVPPVATPSGMVRSLGDGRGRRVLCPVPLVVGLQEPPVVPNFLQELEEAGWVPVRVNAYETRWSGPSCAESMSLREFGWDWRMVRRRWPSLVVATHGPVTAAGAERLGVDVDVVSSRFDSFDGIVEALDSRLRVS</sequence>
<proteinExistence type="predicted"/>
<dbReference type="PANTHER" id="PTHR38020:SF1">
    <property type="entry name" value="UROPORPHYRINOGEN-III SYNTHASE"/>
    <property type="match status" value="1"/>
</dbReference>
<dbReference type="GO" id="GO:0006782">
    <property type="term" value="P:protoporphyrinogen IX biosynthetic process"/>
    <property type="evidence" value="ECO:0007669"/>
    <property type="project" value="UniProtKB-UniPathway"/>
</dbReference>
<protein>
    <recommendedName>
        <fullName evidence="3">Uroporphyrinogen-III synthase</fullName>
    </recommendedName>
</protein>
<reference evidence="1 2" key="1">
    <citation type="journal article" date="2020" name="Nat. Commun.">
        <title>Genome of Tripterygium wilfordii and identification of cytochrome P450 involved in triptolide biosynthesis.</title>
        <authorList>
            <person name="Tu L."/>
            <person name="Su P."/>
            <person name="Zhang Z."/>
            <person name="Gao L."/>
            <person name="Wang J."/>
            <person name="Hu T."/>
            <person name="Zhou J."/>
            <person name="Zhang Y."/>
            <person name="Zhao Y."/>
            <person name="Liu Y."/>
            <person name="Song Y."/>
            <person name="Tong Y."/>
            <person name="Lu Y."/>
            <person name="Yang J."/>
            <person name="Xu C."/>
            <person name="Jia M."/>
            <person name="Peters R.J."/>
            <person name="Huang L."/>
            <person name="Gao W."/>
        </authorList>
    </citation>
    <scope>NUCLEOTIDE SEQUENCE [LARGE SCALE GENOMIC DNA]</scope>
    <source>
        <strain evidence="2">cv. XIE 37</strain>
        <tissue evidence="1">Leaf</tissue>
    </source>
</reference>
<evidence type="ECO:0000313" key="2">
    <source>
        <dbReference type="Proteomes" id="UP000593562"/>
    </source>
</evidence>
<dbReference type="InParanoid" id="A0A7J7D6Y1"/>
<dbReference type="AlphaFoldDB" id="A0A7J7D6Y1"/>
<gene>
    <name evidence="1" type="ORF">HS088_TW09G00097</name>
</gene>
<name>A0A7J7D6Y1_TRIWF</name>
<comment type="caution">
    <text evidence="1">The sequence shown here is derived from an EMBL/GenBank/DDBJ whole genome shotgun (WGS) entry which is preliminary data.</text>
</comment>
<dbReference type="Gene3D" id="3.40.50.10090">
    <property type="match status" value="1"/>
</dbReference>
<dbReference type="GO" id="GO:0004852">
    <property type="term" value="F:uroporphyrinogen-III synthase activity"/>
    <property type="evidence" value="ECO:0007669"/>
    <property type="project" value="InterPro"/>
</dbReference>
<organism evidence="1 2">
    <name type="scientific">Tripterygium wilfordii</name>
    <name type="common">Thunder God vine</name>
    <dbReference type="NCBI Taxonomy" id="458696"/>
    <lineage>
        <taxon>Eukaryota</taxon>
        <taxon>Viridiplantae</taxon>
        <taxon>Streptophyta</taxon>
        <taxon>Embryophyta</taxon>
        <taxon>Tracheophyta</taxon>
        <taxon>Spermatophyta</taxon>
        <taxon>Magnoliopsida</taxon>
        <taxon>eudicotyledons</taxon>
        <taxon>Gunneridae</taxon>
        <taxon>Pentapetalae</taxon>
        <taxon>rosids</taxon>
        <taxon>fabids</taxon>
        <taxon>Celastrales</taxon>
        <taxon>Celastraceae</taxon>
        <taxon>Tripterygium</taxon>
    </lineage>
</organism>
<keyword evidence="2" id="KW-1185">Reference proteome</keyword>
<evidence type="ECO:0008006" key="3">
    <source>
        <dbReference type="Google" id="ProtNLM"/>
    </source>
</evidence>
<dbReference type="PANTHER" id="PTHR38020">
    <property type="entry name" value="UROPORPHYRINOGEN-III SYNTHASE"/>
    <property type="match status" value="1"/>
</dbReference>
<dbReference type="InterPro" id="IPR036108">
    <property type="entry name" value="4pyrrol_syn_uPrphyn_synt_sf"/>
</dbReference>
<dbReference type="Proteomes" id="UP000593562">
    <property type="component" value="Unassembled WGS sequence"/>
</dbReference>
<dbReference type="SUPFAM" id="SSF69618">
    <property type="entry name" value="HemD-like"/>
    <property type="match status" value="1"/>
</dbReference>